<name>A0A4R7NPT0_9GAMM</name>
<dbReference type="GO" id="GO:0004527">
    <property type="term" value="F:exonuclease activity"/>
    <property type="evidence" value="ECO:0007669"/>
    <property type="project" value="UniProtKB-KW"/>
</dbReference>
<dbReference type="InterPro" id="IPR005135">
    <property type="entry name" value="Endo/exonuclease/phosphatase"/>
</dbReference>
<evidence type="ECO:0000256" key="2">
    <source>
        <dbReference type="SAM" id="Phobius"/>
    </source>
</evidence>
<gene>
    <name evidence="4" type="ORF">C8E00_103292</name>
</gene>
<keyword evidence="4" id="KW-0378">Hydrolase</keyword>
<evidence type="ECO:0000313" key="4">
    <source>
        <dbReference type="EMBL" id="TDU22924.1"/>
    </source>
</evidence>
<keyword evidence="2" id="KW-0812">Transmembrane</keyword>
<evidence type="ECO:0000256" key="1">
    <source>
        <dbReference type="SAM" id="MobiDB-lite"/>
    </source>
</evidence>
<feature type="transmembrane region" description="Helical" evidence="2">
    <location>
        <begin position="6"/>
        <end position="26"/>
    </location>
</feature>
<dbReference type="Pfam" id="PF03372">
    <property type="entry name" value="Exo_endo_phos"/>
    <property type="match status" value="1"/>
</dbReference>
<comment type="caution">
    <text evidence="4">The sequence shown here is derived from an EMBL/GenBank/DDBJ whole genome shotgun (WGS) entry which is preliminary data.</text>
</comment>
<evidence type="ECO:0000259" key="3">
    <source>
        <dbReference type="Pfam" id="PF03372"/>
    </source>
</evidence>
<dbReference type="RefSeq" id="WP_208291898.1">
    <property type="nucleotide sequence ID" value="NZ_SOBR01000003.1"/>
</dbReference>
<keyword evidence="5" id="KW-1185">Reference proteome</keyword>
<keyword evidence="4" id="KW-0540">Nuclease</keyword>
<dbReference type="EMBL" id="SOBR01000003">
    <property type="protein sequence ID" value="TDU22924.1"/>
    <property type="molecule type" value="Genomic_DNA"/>
</dbReference>
<dbReference type="Gene3D" id="3.60.10.10">
    <property type="entry name" value="Endonuclease/exonuclease/phosphatase"/>
    <property type="match status" value="1"/>
</dbReference>
<feature type="domain" description="Endonuclease/exonuclease/phosphatase" evidence="3">
    <location>
        <begin position="111"/>
        <end position="316"/>
    </location>
</feature>
<keyword evidence="2" id="KW-0472">Membrane</keyword>
<feature type="transmembrane region" description="Helical" evidence="2">
    <location>
        <begin position="38"/>
        <end position="58"/>
    </location>
</feature>
<evidence type="ECO:0000313" key="5">
    <source>
        <dbReference type="Proteomes" id="UP000295380"/>
    </source>
</evidence>
<feature type="transmembrane region" description="Helical" evidence="2">
    <location>
        <begin position="64"/>
        <end position="83"/>
    </location>
</feature>
<dbReference type="GO" id="GO:0004519">
    <property type="term" value="F:endonuclease activity"/>
    <property type="evidence" value="ECO:0007669"/>
    <property type="project" value="UniProtKB-KW"/>
</dbReference>
<dbReference type="AlphaFoldDB" id="A0A4R7NPT0"/>
<keyword evidence="4" id="KW-0255">Endonuclease</keyword>
<keyword evidence="2" id="KW-1133">Transmembrane helix</keyword>
<reference evidence="4 5" key="1">
    <citation type="submission" date="2019-03" db="EMBL/GenBank/DDBJ databases">
        <title>Genomic Encyclopedia of Type Strains, Phase IV (KMG-IV): sequencing the most valuable type-strain genomes for metagenomic binning, comparative biology and taxonomic classification.</title>
        <authorList>
            <person name="Goeker M."/>
        </authorList>
    </citation>
    <scope>NUCLEOTIDE SEQUENCE [LARGE SCALE GENOMIC DNA]</scope>
    <source>
        <strain evidence="4 5">DSM 6770</strain>
    </source>
</reference>
<sequence>MIEYVAELVLTLFALVAFIATAIPWLNLRYWWVRGFDFPRMQLAALAVVIFIALLSVLPWSPLGWTGAVVSLIVLGVQGMHIFPWTPLAACQVVNAEGKDASRQFSLLIANVLTPNRQAASLMRQIHETDPDIVLTLESDAWWEERLDEALSESHPHTVKIPLDNLYGMHLYSRLTLCEPHVEWLIQDDIPSIHGWFALPSGERVRFHAVHPRPPAPGESDESLWRDAELLLVGQTIRDSDHPTLVAGDLNDVAWSKTTRLFCRISGMLDPRCGRGLFSTFHAEHRWLRWPLDHVFVSEHFTLVALRRLSAFGSDHFPILATLRYRPARADENDSPDADREERQDAEQTIEEAHDRRGEEPIKHDD</sequence>
<organism evidence="4 5">
    <name type="scientific">Chromohalobacter marismortui</name>
    <dbReference type="NCBI Taxonomy" id="42055"/>
    <lineage>
        <taxon>Bacteria</taxon>
        <taxon>Pseudomonadati</taxon>
        <taxon>Pseudomonadota</taxon>
        <taxon>Gammaproteobacteria</taxon>
        <taxon>Oceanospirillales</taxon>
        <taxon>Halomonadaceae</taxon>
        <taxon>Chromohalobacter</taxon>
    </lineage>
</organism>
<accession>A0A4R7NPT0</accession>
<proteinExistence type="predicted"/>
<protein>
    <submittedName>
        <fullName evidence="4">Endonuclease/exonuclease/phosphatase (EEP) superfamily protein YafD</fullName>
    </submittedName>
</protein>
<feature type="region of interest" description="Disordered" evidence="1">
    <location>
        <begin position="328"/>
        <end position="366"/>
    </location>
</feature>
<dbReference type="InterPro" id="IPR036691">
    <property type="entry name" value="Endo/exonu/phosph_ase_sf"/>
</dbReference>
<keyword evidence="4" id="KW-0269">Exonuclease</keyword>
<dbReference type="Proteomes" id="UP000295380">
    <property type="component" value="Unassembled WGS sequence"/>
</dbReference>
<dbReference type="SUPFAM" id="SSF56219">
    <property type="entry name" value="DNase I-like"/>
    <property type="match status" value="1"/>
</dbReference>